<feature type="compositionally biased region" description="Basic residues" evidence="1">
    <location>
        <begin position="52"/>
        <end position="65"/>
    </location>
</feature>
<protein>
    <submittedName>
        <fullName evidence="2">Uncharacterized protein</fullName>
    </submittedName>
</protein>
<evidence type="ECO:0000256" key="1">
    <source>
        <dbReference type="SAM" id="MobiDB-lite"/>
    </source>
</evidence>
<organism evidence="2 3">
    <name type="scientific">Stylosanthes scabra</name>
    <dbReference type="NCBI Taxonomy" id="79078"/>
    <lineage>
        <taxon>Eukaryota</taxon>
        <taxon>Viridiplantae</taxon>
        <taxon>Streptophyta</taxon>
        <taxon>Embryophyta</taxon>
        <taxon>Tracheophyta</taxon>
        <taxon>Spermatophyta</taxon>
        <taxon>Magnoliopsida</taxon>
        <taxon>eudicotyledons</taxon>
        <taxon>Gunneridae</taxon>
        <taxon>Pentapetalae</taxon>
        <taxon>rosids</taxon>
        <taxon>fabids</taxon>
        <taxon>Fabales</taxon>
        <taxon>Fabaceae</taxon>
        <taxon>Papilionoideae</taxon>
        <taxon>50 kb inversion clade</taxon>
        <taxon>dalbergioids sensu lato</taxon>
        <taxon>Dalbergieae</taxon>
        <taxon>Pterocarpus clade</taxon>
        <taxon>Stylosanthes</taxon>
    </lineage>
</organism>
<comment type="caution">
    <text evidence="2">The sequence shown here is derived from an EMBL/GenBank/DDBJ whole genome shotgun (WGS) entry which is preliminary data.</text>
</comment>
<keyword evidence="3" id="KW-1185">Reference proteome</keyword>
<dbReference type="EMBL" id="JASCZI010000125">
    <property type="protein sequence ID" value="MED6109068.1"/>
    <property type="molecule type" value="Genomic_DNA"/>
</dbReference>
<gene>
    <name evidence="2" type="ORF">PIB30_030153</name>
</gene>
<evidence type="ECO:0000313" key="2">
    <source>
        <dbReference type="EMBL" id="MED6109068.1"/>
    </source>
</evidence>
<dbReference type="Proteomes" id="UP001341840">
    <property type="component" value="Unassembled WGS sequence"/>
</dbReference>
<feature type="region of interest" description="Disordered" evidence="1">
    <location>
        <begin position="23"/>
        <end position="140"/>
    </location>
</feature>
<evidence type="ECO:0000313" key="3">
    <source>
        <dbReference type="Proteomes" id="UP001341840"/>
    </source>
</evidence>
<feature type="compositionally biased region" description="Basic and acidic residues" evidence="1">
    <location>
        <begin position="74"/>
        <end position="99"/>
    </location>
</feature>
<name>A0ABU6QB63_9FABA</name>
<proteinExistence type="predicted"/>
<reference evidence="2 3" key="1">
    <citation type="journal article" date="2023" name="Plants (Basel)">
        <title>Bridging the Gap: Combining Genomics and Transcriptomics Approaches to Understand Stylosanthes scabra, an Orphan Legume from the Brazilian Caatinga.</title>
        <authorList>
            <person name="Ferreira-Neto J.R.C."/>
            <person name="da Silva M.D."/>
            <person name="Binneck E."/>
            <person name="de Melo N.F."/>
            <person name="da Silva R.H."/>
            <person name="de Melo A.L.T.M."/>
            <person name="Pandolfi V."/>
            <person name="Bustamante F.O."/>
            <person name="Brasileiro-Vidal A.C."/>
            <person name="Benko-Iseppon A.M."/>
        </authorList>
    </citation>
    <scope>NUCLEOTIDE SEQUENCE [LARGE SCALE GENOMIC DNA]</scope>
    <source>
        <tissue evidence="2">Leaves</tissue>
    </source>
</reference>
<feature type="compositionally biased region" description="Basic and acidic residues" evidence="1">
    <location>
        <begin position="118"/>
        <end position="132"/>
    </location>
</feature>
<sequence length="140" mass="16298">MRCCDSRWRKKWRHGRVEAAEFQGGGAAELQGWRRRSRGVPEGQRLEDQQRQKRWSTSRGRRRQRSATATEPSAVEHECTNEHSPHRHDSDGVMEREEWPSGGGVRQQTGARDTATLKNEDQRSEVESMVEGKRRKSMRE</sequence>
<accession>A0ABU6QB63</accession>